<evidence type="ECO:0000313" key="3">
    <source>
        <dbReference type="Proteomes" id="UP000549343"/>
    </source>
</evidence>
<organism evidence="2 3">
    <name type="scientific">Actinomadura livida</name>
    <dbReference type="NCBI Taxonomy" id="79909"/>
    <lineage>
        <taxon>Bacteria</taxon>
        <taxon>Bacillati</taxon>
        <taxon>Actinomycetota</taxon>
        <taxon>Actinomycetes</taxon>
        <taxon>Streptosporangiales</taxon>
        <taxon>Thermomonosporaceae</taxon>
        <taxon>Actinomadura</taxon>
    </lineage>
</organism>
<dbReference type="Proteomes" id="UP001501427">
    <property type="component" value="Unassembled WGS sequence"/>
</dbReference>
<protein>
    <submittedName>
        <fullName evidence="2">Uncharacterized protein</fullName>
    </submittedName>
</protein>
<comment type="caution">
    <text evidence="2">The sequence shown here is derived from an EMBL/GenBank/DDBJ whole genome shotgun (WGS) entry which is preliminary data.</text>
</comment>
<accession>A0A7W7II26</accession>
<reference evidence="1 4" key="1">
    <citation type="journal article" date="2019" name="Int. J. Syst. Evol. Microbiol.">
        <title>The Global Catalogue of Microorganisms (GCM) 10K type strain sequencing project: providing services to taxonomists for standard genome sequencing and annotation.</title>
        <authorList>
            <consortium name="The Broad Institute Genomics Platform"/>
            <consortium name="The Broad Institute Genome Sequencing Center for Infectious Disease"/>
            <person name="Wu L."/>
            <person name="Ma J."/>
        </authorList>
    </citation>
    <scope>NUCLEOTIDE SEQUENCE [LARGE SCALE GENOMIC DNA]</scope>
    <source>
        <strain evidence="1 4">JCM 10667</strain>
    </source>
</reference>
<evidence type="ECO:0000313" key="2">
    <source>
        <dbReference type="EMBL" id="MBB4777482.1"/>
    </source>
</evidence>
<proteinExistence type="predicted"/>
<reference evidence="2 3" key="2">
    <citation type="submission" date="2020-08" db="EMBL/GenBank/DDBJ databases">
        <title>Sequencing the genomes of 1000 actinobacteria strains.</title>
        <authorList>
            <person name="Klenk H.-P."/>
        </authorList>
    </citation>
    <scope>NUCLEOTIDE SEQUENCE [LARGE SCALE GENOMIC DNA]</scope>
    <source>
        <strain evidence="2 3">DSM 44772</strain>
    </source>
</reference>
<keyword evidence="4" id="KW-1185">Reference proteome</keyword>
<name>A0A7W7II26_9ACTN</name>
<dbReference type="AlphaFoldDB" id="A0A7W7II26"/>
<sequence>MTHEHERTVLLGKHAERAVLESAAAGHGWLRAAISTAAFGEMEQVAWQAAGAFVLYSEVHLLGHRVVRVTGESEAAVEEALGVVRDAVPTVSPDDLLDVLLSMPPAESTQMIRALNGLRAADIWNCANGRRPAVDPRYAEAVERAVRHPERQVVRALVDAVGDLMAIRPGLEVPIVALRDADGPARDVIEDFAGFCDATP</sequence>
<dbReference type="RefSeq" id="WP_184887948.1">
    <property type="nucleotide sequence ID" value="NZ_BAAAHD010000078.1"/>
</dbReference>
<dbReference type="EMBL" id="BAAAHD010000078">
    <property type="protein sequence ID" value="GAA0593617.1"/>
    <property type="molecule type" value="Genomic_DNA"/>
</dbReference>
<dbReference type="Proteomes" id="UP000549343">
    <property type="component" value="Unassembled WGS sequence"/>
</dbReference>
<evidence type="ECO:0000313" key="1">
    <source>
        <dbReference type="EMBL" id="GAA0593617.1"/>
    </source>
</evidence>
<evidence type="ECO:0000313" key="4">
    <source>
        <dbReference type="Proteomes" id="UP001501427"/>
    </source>
</evidence>
<gene>
    <name evidence="2" type="ORF">F4557_005900</name>
    <name evidence="1" type="ORF">GCM10009546_64850</name>
</gene>
<dbReference type="EMBL" id="JACHMV010000001">
    <property type="protein sequence ID" value="MBB4777482.1"/>
    <property type="molecule type" value="Genomic_DNA"/>
</dbReference>
<reference evidence="1" key="3">
    <citation type="submission" date="2023-12" db="EMBL/GenBank/DDBJ databases">
        <authorList>
            <person name="Sun Q."/>
            <person name="Inoue M."/>
        </authorList>
    </citation>
    <scope>NUCLEOTIDE SEQUENCE</scope>
    <source>
        <strain evidence="1">JCM 10667</strain>
    </source>
</reference>